<feature type="region of interest" description="Disordered" evidence="1">
    <location>
        <begin position="19"/>
        <end position="109"/>
    </location>
</feature>
<feature type="region of interest" description="Disordered" evidence="1">
    <location>
        <begin position="322"/>
        <end position="348"/>
    </location>
</feature>
<feature type="compositionally biased region" description="Basic and acidic residues" evidence="1">
    <location>
        <begin position="327"/>
        <end position="344"/>
    </location>
</feature>
<feature type="compositionally biased region" description="Polar residues" evidence="1">
    <location>
        <begin position="45"/>
        <end position="67"/>
    </location>
</feature>
<proteinExistence type="predicted"/>
<accession>A0A8H3HIB3</accession>
<evidence type="ECO:0000256" key="1">
    <source>
        <dbReference type="SAM" id="MobiDB-lite"/>
    </source>
</evidence>
<name>A0A8H3HIB3_9AGAM</name>
<sequence>MQYVHRMSLVYRRMSVTSFRSNSRGKSDKAPKSSFAERFGGPVQPQAQGSQTSFPTWPGLQSTQASPYINRLNVRPPLSTPITQEKETREESIDSAIRRSRHPQLGQKPRELFSDRIGNASSFVNTSSLEAKVAMEPAVYTLSRWMVAAKSNIARFKSIPEPVEHNFQPSTSSTNTESAHLPLDSTTRHDTLESSPKPFPRASRSPIVTPSGRRMLCTSTVEVSTSSSLSAVQANHQTTTVDRSSLWRLCAIWMLTAVCEIRPPTQPVVSGFIRQFCVTRHRPFSNPSLSFFQPAFHPSLLVFSRAYATKSKRAYKRQAACRIHKQRRDENRPNPRRPLEKSPVMREGPADIDAPYILIPAPTTQTELCNALRYLIQSTEPPASLPRLIATHAQYSTLQTSTSYNLLLAHASRVAPIPYSAQIISQLRASGIIWTKRTEQFIVRAHIQSGKWEEAIQLAEKLWVDGAVSRTPLDIFAELLHLVLTKRTTTSEIASMADRCWKLFPKAISVDVINRSPRILYNIVRLLSNLGRHDRALQLVMKLLESLDSPTPSNIRYCRAILFHVIRPPRGRPSAYQFGERRQLFESLLQHNPALKLTPDPGLTWALLQNLRKRRKRGAAAFYTLLELRAKYGPQVEDSTVRRTIARYAIEEENIDLARSMFEREKLARLEDTKQTSLIQPKSEAPWAGQEALPTQSHLEYIRSRGPENRKFTVTARSLRRKERKLGKEGRIHPEDLLAAEKWWRWDPDREQRGDVLFTGDTGNEKKG</sequence>
<feature type="region of interest" description="Disordered" evidence="1">
    <location>
        <begin position="164"/>
        <end position="205"/>
    </location>
</feature>
<evidence type="ECO:0000313" key="2">
    <source>
        <dbReference type="EMBL" id="CAE6534331.1"/>
    </source>
</evidence>
<dbReference type="Proteomes" id="UP000663843">
    <property type="component" value="Unassembled WGS sequence"/>
</dbReference>
<feature type="compositionally biased region" description="Polar residues" evidence="1">
    <location>
        <begin position="167"/>
        <end position="178"/>
    </location>
</feature>
<dbReference type="InterPro" id="IPR011990">
    <property type="entry name" value="TPR-like_helical_dom_sf"/>
</dbReference>
<organism evidence="2 3">
    <name type="scientific">Rhizoctonia solani</name>
    <dbReference type="NCBI Taxonomy" id="456999"/>
    <lineage>
        <taxon>Eukaryota</taxon>
        <taxon>Fungi</taxon>
        <taxon>Dikarya</taxon>
        <taxon>Basidiomycota</taxon>
        <taxon>Agaricomycotina</taxon>
        <taxon>Agaricomycetes</taxon>
        <taxon>Cantharellales</taxon>
        <taxon>Ceratobasidiaceae</taxon>
        <taxon>Rhizoctonia</taxon>
    </lineage>
</organism>
<reference evidence="2" key="1">
    <citation type="submission" date="2021-01" db="EMBL/GenBank/DDBJ databases">
        <authorList>
            <person name="Kaushik A."/>
        </authorList>
    </citation>
    <scope>NUCLEOTIDE SEQUENCE</scope>
    <source>
        <strain evidence="2">AG2-2IIIB</strain>
    </source>
</reference>
<dbReference type="AlphaFoldDB" id="A0A8H3HIB3"/>
<evidence type="ECO:0000313" key="3">
    <source>
        <dbReference type="Proteomes" id="UP000663843"/>
    </source>
</evidence>
<protein>
    <submittedName>
        <fullName evidence="2">Uncharacterized protein</fullName>
    </submittedName>
</protein>
<dbReference type="EMBL" id="CAJMWT010008585">
    <property type="protein sequence ID" value="CAE6534331.1"/>
    <property type="molecule type" value="Genomic_DNA"/>
</dbReference>
<dbReference type="Gene3D" id="1.25.40.10">
    <property type="entry name" value="Tetratricopeptide repeat domain"/>
    <property type="match status" value="1"/>
</dbReference>
<gene>
    <name evidence="2" type="ORF">RDB_LOCUS183507</name>
</gene>
<comment type="caution">
    <text evidence="2">The sequence shown here is derived from an EMBL/GenBank/DDBJ whole genome shotgun (WGS) entry which is preliminary data.</text>
</comment>